<organism evidence="1 2">
    <name type="scientific">Paramecium primaurelia</name>
    <dbReference type="NCBI Taxonomy" id="5886"/>
    <lineage>
        <taxon>Eukaryota</taxon>
        <taxon>Sar</taxon>
        <taxon>Alveolata</taxon>
        <taxon>Ciliophora</taxon>
        <taxon>Intramacronucleata</taxon>
        <taxon>Oligohymenophorea</taxon>
        <taxon>Peniculida</taxon>
        <taxon>Parameciidae</taxon>
        <taxon>Paramecium</taxon>
    </lineage>
</organism>
<evidence type="ECO:0000313" key="1">
    <source>
        <dbReference type="EMBL" id="CAD8086396.1"/>
    </source>
</evidence>
<dbReference type="OMA" id="FERSKYY"/>
<sequence length="143" mass="17045">MSERSLSPTDYYELKHVKSIKVNQTSIKKNRSIHQKSNLELQLELNRQTRYQKKQRILKKLKAIGNAIIFIYLYKMEAIKKWKKKMHHLKLSKNLTILRRPAVLQSVNQLPNAQSIKQLMKYIISFERLKQYPNSSTSIQEFT</sequence>
<evidence type="ECO:0000313" key="2">
    <source>
        <dbReference type="Proteomes" id="UP000688137"/>
    </source>
</evidence>
<dbReference type="Proteomes" id="UP000688137">
    <property type="component" value="Unassembled WGS sequence"/>
</dbReference>
<dbReference type="AlphaFoldDB" id="A0A8S1N8H6"/>
<comment type="caution">
    <text evidence="1">The sequence shown here is derived from an EMBL/GenBank/DDBJ whole genome shotgun (WGS) entry which is preliminary data.</text>
</comment>
<name>A0A8S1N8H6_PARPR</name>
<reference evidence="1" key="1">
    <citation type="submission" date="2021-01" db="EMBL/GenBank/DDBJ databases">
        <authorList>
            <consortium name="Genoscope - CEA"/>
            <person name="William W."/>
        </authorList>
    </citation>
    <scope>NUCLEOTIDE SEQUENCE</scope>
</reference>
<proteinExistence type="predicted"/>
<keyword evidence="2" id="KW-1185">Reference proteome</keyword>
<gene>
    <name evidence="1" type="ORF">PPRIM_AZ9-3.1.T0760157</name>
</gene>
<protein>
    <submittedName>
        <fullName evidence="1">Uncharacterized protein</fullName>
    </submittedName>
</protein>
<accession>A0A8S1N8H6</accession>
<dbReference type="EMBL" id="CAJJDM010000079">
    <property type="protein sequence ID" value="CAD8086396.1"/>
    <property type="molecule type" value="Genomic_DNA"/>
</dbReference>